<name>A0A0F9EUY1_9ZZZZ</name>
<dbReference type="EMBL" id="LAZR01033207">
    <property type="protein sequence ID" value="KKL48750.1"/>
    <property type="molecule type" value="Genomic_DNA"/>
</dbReference>
<sequence length="79" mass="8737">MNITDGNPGAARAIGAVVLKRGHKDCATLILHLELLGFRGTEVYHCWNDYADRDTDKFFEGVCSEDPIMVAIVNRAMGR</sequence>
<gene>
    <name evidence="1" type="ORF">LCGC14_2322410</name>
</gene>
<proteinExistence type="predicted"/>
<evidence type="ECO:0000313" key="1">
    <source>
        <dbReference type="EMBL" id="KKL48750.1"/>
    </source>
</evidence>
<protein>
    <submittedName>
        <fullName evidence="1">Uncharacterized protein</fullName>
    </submittedName>
</protein>
<dbReference type="AlphaFoldDB" id="A0A0F9EUY1"/>
<comment type="caution">
    <text evidence="1">The sequence shown here is derived from an EMBL/GenBank/DDBJ whole genome shotgun (WGS) entry which is preliminary data.</text>
</comment>
<accession>A0A0F9EUY1</accession>
<reference evidence="1" key="1">
    <citation type="journal article" date="2015" name="Nature">
        <title>Complex archaea that bridge the gap between prokaryotes and eukaryotes.</title>
        <authorList>
            <person name="Spang A."/>
            <person name="Saw J.H."/>
            <person name="Jorgensen S.L."/>
            <person name="Zaremba-Niedzwiedzka K."/>
            <person name="Martijn J."/>
            <person name="Lind A.E."/>
            <person name="van Eijk R."/>
            <person name="Schleper C."/>
            <person name="Guy L."/>
            <person name="Ettema T.J."/>
        </authorList>
    </citation>
    <scope>NUCLEOTIDE SEQUENCE</scope>
</reference>
<organism evidence="1">
    <name type="scientific">marine sediment metagenome</name>
    <dbReference type="NCBI Taxonomy" id="412755"/>
    <lineage>
        <taxon>unclassified sequences</taxon>
        <taxon>metagenomes</taxon>
        <taxon>ecological metagenomes</taxon>
    </lineage>
</organism>